<dbReference type="InterPro" id="IPR018488">
    <property type="entry name" value="cNMP-bd_CS"/>
</dbReference>
<dbReference type="GO" id="GO:0005249">
    <property type="term" value="F:voltage-gated potassium channel activity"/>
    <property type="evidence" value="ECO:0007669"/>
    <property type="project" value="TreeGrafter"/>
</dbReference>
<feature type="region of interest" description="Disordered" evidence="1">
    <location>
        <begin position="268"/>
        <end position="346"/>
    </location>
</feature>
<dbReference type="InterPro" id="IPR014710">
    <property type="entry name" value="RmlC-like_jellyroll"/>
</dbReference>
<dbReference type="PANTHER" id="PTHR45689:SF5">
    <property type="entry name" value="I[[H]] CHANNEL, ISOFORM E"/>
    <property type="match status" value="1"/>
</dbReference>
<evidence type="ECO:0000256" key="1">
    <source>
        <dbReference type="SAM" id="MobiDB-lite"/>
    </source>
</evidence>
<dbReference type="GO" id="GO:0098855">
    <property type="term" value="C:HCN channel complex"/>
    <property type="evidence" value="ECO:0007669"/>
    <property type="project" value="TreeGrafter"/>
</dbReference>
<dbReference type="Pfam" id="PF00027">
    <property type="entry name" value="cNMP_binding"/>
    <property type="match status" value="1"/>
</dbReference>
<dbReference type="Gene3D" id="2.60.120.10">
    <property type="entry name" value="Jelly Rolls"/>
    <property type="match status" value="1"/>
</dbReference>
<proteinExistence type="predicted"/>
<protein>
    <submittedName>
        <fullName evidence="5">Potassium/sodium hyperpolarization-activated cyclic nucleotide-gated channel 2</fullName>
    </submittedName>
</protein>
<dbReference type="EMBL" id="CAMXCT010006717">
    <property type="protein sequence ID" value="CAI4018850.1"/>
    <property type="molecule type" value="Genomic_DNA"/>
</dbReference>
<dbReference type="SMART" id="SM00100">
    <property type="entry name" value="cNMP"/>
    <property type="match status" value="1"/>
</dbReference>
<evidence type="ECO:0000259" key="2">
    <source>
        <dbReference type="PROSITE" id="PS50042"/>
    </source>
</evidence>
<keyword evidence="6" id="KW-1185">Reference proteome</keyword>
<dbReference type="PROSITE" id="PS50042">
    <property type="entry name" value="CNMP_BINDING_3"/>
    <property type="match status" value="1"/>
</dbReference>
<dbReference type="SUPFAM" id="SSF51206">
    <property type="entry name" value="cAMP-binding domain-like"/>
    <property type="match status" value="1"/>
</dbReference>
<sequence>MTQVEQERILGILNRHPVERTNFWKLVEEHLDKLAAPRVIHHKLFSDFSAQFRTLIGVNCERRLYFPRETIVREGTTGDRMYIMNLGSASVKVAKQSVMQIRGGSHFGFNMICSDKEKYTMTITTDTMCQVLIITRSSYQHALSKYPEMKEVALHLEASERSRQRKQFAGFMKLVHRRRGLRYLLEAMRDGMLSEAKNSAQMNDSNKSTLQTVIKGWRQEVAKSAELRQGDEQLRQFNDAQIYNWLQKRKLRIEQVKPDRERSRWMIDTLSNRGPPGPKPKLEPIHSNANARAAARMQEIRDWSPYMTPAPVWRRRPQSPRTERGPSRARGHRSEEASPRLPPVKN</sequence>
<feature type="compositionally biased region" description="Basic and acidic residues" evidence="1">
    <location>
        <begin position="321"/>
        <end position="338"/>
    </location>
</feature>
<name>A0A9P1M4Z3_9DINO</name>
<dbReference type="AlphaFoldDB" id="A0A9P1M4Z3"/>
<reference evidence="4" key="2">
    <citation type="submission" date="2024-04" db="EMBL/GenBank/DDBJ databases">
        <authorList>
            <person name="Chen Y."/>
            <person name="Shah S."/>
            <person name="Dougan E. K."/>
            <person name="Thang M."/>
            <person name="Chan C."/>
        </authorList>
    </citation>
    <scope>NUCLEOTIDE SEQUENCE [LARGE SCALE GENOMIC DNA]</scope>
</reference>
<dbReference type="CDD" id="cd00038">
    <property type="entry name" value="CAP_ED"/>
    <property type="match status" value="1"/>
</dbReference>
<dbReference type="PROSITE" id="PS00888">
    <property type="entry name" value="CNMP_BINDING_1"/>
    <property type="match status" value="1"/>
</dbReference>
<comment type="caution">
    <text evidence="3">The sequence shown here is derived from an EMBL/GenBank/DDBJ whole genome shotgun (WGS) entry which is preliminary data.</text>
</comment>
<evidence type="ECO:0000313" key="6">
    <source>
        <dbReference type="Proteomes" id="UP001152797"/>
    </source>
</evidence>
<dbReference type="GO" id="GO:0035725">
    <property type="term" value="P:sodium ion transmembrane transport"/>
    <property type="evidence" value="ECO:0007669"/>
    <property type="project" value="TreeGrafter"/>
</dbReference>
<accession>A0A9P1M4Z3</accession>
<gene>
    <name evidence="3" type="ORF">C1SCF055_LOCUS43385</name>
</gene>
<dbReference type="EMBL" id="CAMXCT030006717">
    <property type="protein sequence ID" value="CAL4806162.1"/>
    <property type="molecule type" value="Genomic_DNA"/>
</dbReference>
<dbReference type="EMBL" id="CAMXCT020006717">
    <property type="protein sequence ID" value="CAL1172225.1"/>
    <property type="molecule type" value="Genomic_DNA"/>
</dbReference>
<dbReference type="GO" id="GO:0003254">
    <property type="term" value="P:regulation of membrane depolarization"/>
    <property type="evidence" value="ECO:0007669"/>
    <property type="project" value="TreeGrafter"/>
</dbReference>
<reference evidence="3" key="1">
    <citation type="submission" date="2022-10" db="EMBL/GenBank/DDBJ databases">
        <authorList>
            <person name="Chen Y."/>
            <person name="Dougan E. K."/>
            <person name="Chan C."/>
            <person name="Rhodes N."/>
            <person name="Thang M."/>
        </authorList>
    </citation>
    <scope>NUCLEOTIDE SEQUENCE</scope>
</reference>
<organism evidence="3">
    <name type="scientific">Cladocopium goreaui</name>
    <dbReference type="NCBI Taxonomy" id="2562237"/>
    <lineage>
        <taxon>Eukaryota</taxon>
        <taxon>Sar</taxon>
        <taxon>Alveolata</taxon>
        <taxon>Dinophyceae</taxon>
        <taxon>Suessiales</taxon>
        <taxon>Symbiodiniaceae</taxon>
        <taxon>Cladocopium</taxon>
    </lineage>
</organism>
<evidence type="ECO:0000313" key="5">
    <source>
        <dbReference type="EMBL" id="CAL4806162.1"/>
    </source>
</evidence>
<feature type="domain" description="Cyclic nucleotide-binding" evidence="2">
    <location>
        <begin position="44"/>
        <end position="151"/>
    </location>
</feature>
<evidence type="ECO:0000313" key="4">
    <source>
        <dbReference type="EMBL" id="CAL1172225.1"/>
    </source>
</evidence>
<dbReference type="Proteomes" id="UP001152797">
    <property type="component" value="Unassembled WGS sequence"/>
</dbReference>
<evidence type="ECO:0000313" key="3">
    <source>
        <dbReference type="EMBL" id="CAI4018850.1"/>
    </source>
</evidence>
<dbReference type="InterPro" id="IPR051413">
    <property type="entry name" value="K/Na_HCN_channel"/>
</dbReference>
<dbReference type="PANTHER" id="PTHR45689">
    <property type="entry name" value="I[[H]] CHANNEL, ISOFORM E"/>
    <property type="match status" value="1"/>
</dbReference>
<dbReference type="InterPro" id="IPR000595">
    <property type="entry name" value="cNMP-bd_dom"/>
</dbReference>
<dbReference type="InterPro" id="IPR018490">
    <property type="entry name" value="cNMP-bd_dom_sf"/>
</dbReference>
<dbReference type="OrthoDB" id="437145at2759"/>